<evidence type="ECO:0000256" key="1">
    <source>
        <dbReference type="SAM" id="Phobius"/>
    </source>
</evidence>
<dbReference type="Proteomes" id="UP000054776">
    <property type="component" value="Unassembled WGS sequence"/>
</dbReference>
<evidence type="ECO:0000313" key="2">
    <source>
        <dbReference type="EMBL" id="KRY28390.1"/>
    </source>
</evidence>
<keyword evidence="1" id="KW-1133">Transmembrane helix</keyword>
<organism evidence="2 3">
    <name type="scientific">Trichinella spiralis</name>
    <name type="common">Trichina worm</name>
    <dbReference type="NCBI Taxonomy" id="6334"/>
    <lineage>
        <taxon>Eukaryota</taxon>
        <taxon>Metazoa</taxon>
        <taxon>Ecdysozoa</taxon>
        <taxon>Nematoda</taxon>
        <taxon>Enoplea</taxon>
        <taxon>Dorylaimia</taxon>
        <taxon>Trichinellida</taxon>
        <taxon>Trichinellidae</taxon>
        <taxon>Trichinella</taxon>
    </lineage>
</organism>
<proteinExistence type="predicted"/>
<keyword evidence="1" id="KW-0812">Transmembrane</keyword>
<keyword evidence="1" id="KW-0472">Membrane</keyword>
<dbReference type="AlphaFoldDB" id="A0A0V1AUI8"/>
<comment type="caution">
    <text evidence="2">The sequence shown here is derived from an EMBL/GenBank/DDBJ whole genome shotgun (WGS) entry which is preliminary data.</text>
</comment>
<feature type="transmembrane region" description="Helical" evidence="1">
    <location>
        <begin position="33"/>
        <end position="54"/>
    </location>
</feature>
<accession>A0A0V1AUI8</accession>
<name>A0A0V1AUI8_TRISP</name>
<dbReference type="InParanoid" id="A0A0V1AUI8"/>
<gene>
    <name evidence="2" type="ORF">T01_3529</name>
</gene>
<keyword evidence="3" id="KW-1185">Reference proteome</keyword>
<protein>
    <submittedName>
        <fullName evidence="2">Uncharacterized protein</fullName>
    </submittedName>
</protein>
<evidence type="ECO:0000313" key="3">
    <source>
        <dbReference type="Proteomes" id="UP000054776"/>
    </source>
</evidence>
<sequence>MKLPKFVVISEFLSSPQWLTLTLHFNSFFKSFLNFQIVLSLLVELNSAFLLFIFQRGLGKNLSSAESSNALKTGF</sequence>
<reference evidence="2 3" key="1">
    <citation type="submission" date="2015-01" db="EMBL/GenBank/DDBJ databases">
        <title>Evolution of Trichinella species and genotypes.</title>
        <authorList>
            <person name="Korhonen P.K."/>
            <person name="Edoardo P."/>
            <person name="Giuseppe L.R."/>
            <person name="Gasser R.B."/>
        </authorList>
    </citation>
    <scope>NUCLEOTIDE SEQUENCE [LARGE SCALE GENOMIC DNA]</scope>
    <source>
        <strain evidence="2">ISS3</strain>
    </source>
</reference>
<dbReference type="EMBL" id="JYDH01000206">
    <property type="protein sequence ID" value="KRY28390.1"/>
    <property type="molecule type" value="Genomic_DNA"/>
</dbReference>